<name>A0A345Y8P6_9NEIS</name>
<sequence length="106" mass="11570">MKATAIGFLEMKGKSKATGNDYHMVQLNILTENKSANATNMSKIGVGYESFSLAIDESAKAKFMCLTYPCNVDLVLDHRPRGRNLEAVVTGLAGEPVFIDISKRLC</sequence>
<dbReference type="EMBL" id="CP031337">
    <property type="protein sequence ID" value="AXK40298.1"/>
    <property type="molecule type" value="Genomic_DNA"/>
</dbReference>
<dbReference type="KEGG" id="ccah:DWG20_13125"/>
<dbReference type="OrthoDB" id="8617512at2"/>
<accession>A0A345Y8P6</accession>
<gene>
    <name evidence="1" type="ORF">DWG20_13125</name>
</gene>
<reference evidence="1 2" key="1">
    <citation type="submission" date="2018-07" db="EMBL/GenBank/DDBJ databases">
        <title>Crenobacter cavernae sp. nov., isolated from a karst cave.</title>
        <authorList>
            <person name="Zhu H."/>
        </authorList>
    </citation>
    <scope>NUCLEOTIDE SEQUENCE [LARGE SCALE GENOMIC DNA]</scope>
    <source>
        <strain evidence="1 2">K1W11S-77</strain>
    </source>
</reference>
<proteinExistence type="predicted"/>
<evidence type="ECO:0000313" key="1">
    <source>
        <dbReference type="EMBL" id="AXK40298.1"/>
    </source>
</evidence>
<dbReference type="RefSeq" id="WP_115434226.1">
    <property type="nucleotide sequence ID" value="NZ_CP031337.1"/>
</dbReference>
<dbReference type="Proteomes" id="UP000254537">
    <property type="component" value="Chromosome"/>
</dbReference>
<dbReference type="AlphaFoldDB" id="A0A345Y8P6"/>
<organism evidence="1 2">
    <name type="scientific">Crenobacter cavernae</name>
    <dbReference type="NCBI Taxonomy" id="2290923"/>
    <lineage>
        <taxon>Bacteria</taxon>
        <taxon>Pseudomonadati</taxon>
        <taxon>Pseudomonadota</taxon>
        <taxon>Betaproteobacteria</taxon>
        <taxon>Neisseriales</taxon>
        <taxon>Neisseriaceae</taxon>
        <taxon>Crenobacter</taxon>
    </lineage>
</organism>
<evidence type="ECO:0000313" key="2">
    <source>
        <dbReference type="Proteomes" id="UP000254537"/>
    </source>
</evidence>
<protein>
    <submittedName>
        <fullName evidence="1">Uncharacterized protein</fullName>
    </submittedName>
</protein>